<keyword evidence="2" id="KW-0812">Transmembrane</keyword>
<feature type="compositionally biased region" description="Basic and acidic residues" evidence="1">
    <location>
        <begin position="173"/>
        <end position="182"/>
    </location>
</feature>
<evidence type="ECO:0000313" key="3">
    <source>
        <dbReference type="EMBL" id="KAJ4969940.1"/>
    </source>
</evidence>
<keyword evidence="2" id="KW-0472">Membrane</keyword>
<reference evidence="3" key="1">
    <citation type="journal article" date="2023" name="Plant J.">
        <title>The genome of the king protea, Protea cynaroides.</title>
        <authorList>
            <person name="Chang J."/>
            <person name="Duong T.A."/>
            <person name="Schoeman C."/>
            <person name="Ma X."/>
            <person name="Roodt D."/>
            <person name="Barker N."/>
            <person name="Li Z."/>
            <person name="Van de Peer Y."/>
            <person name="Mizrachi E."/>
        </authorList>
    </citation>
    <scope>NUCLEOTIDE SEQUENCE</scope>
    <source>
        <tissue evidence="3">Young leaves</tissue>
    </source>
</reference>
<feature type="region of interest" description="Disordered" evidence="1">
    <location>
        <begin position="161"/>
        <end position="182"/>
    </location>
</feature>
<feature type="transmembrane region" description="Helical" evidence="2">
    <location>
        <begin position="214"/>
        <end position="232"/>
    </location>
</feature>
<feature type="compositionally biased region" description="Polar residues" evidence="1">
    <location>
        <begin position="25"/>
        <end position="37"/>
    </location>
</feature>
<feature type="transmembrane region" description="Helical" evidence="2">
    <location>
        <begin position="184"/>
        <end position="202"/>
    </location>
</feature>
<evidence type="ECO:0000313" key="4">
    <source>
        <dbReference type="Proteomes" id="UP001141806"/>
    </source>
</evidence>
<name>A0A9Q0QS26_9MAGN</name>
<proteinExistence type="predicted"/>
<keyword evidence="4" id="KW-1185">Reference proteome</keyword>
<sequence length="294" mass="30889">MDKTYGKTQQRLLEEEEGMGGQGDKGSSTSAGYSTTDVNDHHGMTIGNFNKRTGASGGGGNGKRLLSGSGGAKAMGAAKLVSATNRSLGWRLYDQAVNIGVGSLTRAHVGDPVIRDGMQHHRTISSPITMAADDHRDLNDEVVGIPPCSASVMHSKELISHAGGEVGSSGSELRGRSGGDRKPWNSQLMVPMLIFLASVSSVVDGGKQVATRGYASRVLVIGLWVVSGVLVAKRTHDETLGQRQLLGKEMKGGDQKMRSFSGFSSTSTVDGAGNHHGMSRYDFNNWNGSSGGDK</sequence>
<accession>A0A9Q0QS26</accession>
<protein>
    <submittedName>
        <fullName evidence="3">Uncharacterized protein</fullName>
    </submittedName>
</protein>
<gene>
    <name evidence="3" type="ORF">NE237_003039</name>
</gene>
<feature type="region of interest" description="Disordered" evidence="1">
    <location>
        <begin position="14"/>
        <end position="39"/>
    </location>
</feature>
<comment type="caution">
    <text evidence="3">The sequence shown here is derived from an EMBL/GenBank/DDBJ whole genome shotgun (WGS) entry which is preliminary data.</text>
</comment>
<organism evidence="3 4">
    <name type="scientific">Protea cynaroides</name>
    <dbReference type="NCBI Taxonomy" id="273540"/>
    <lineage>
        <taxon>Eukaryota</taxon>
        <taxon>Viridiplantae</taxon>
        <taxon>Streptophyta</taxon>
        <taxon>Embryophyta</taxon>
        <taxon>Tracheophyta</taxon>
        <taxon>Spermatophyta</taxon>
        <taxon>Magnoliopsida</taxon>
        <taxon>Proteales</taxon>
        <taxon>Proteaceae</taxon>
        <taxon>Protea</taxon>
    </lineage>
</organism>
<evidence type="ECO:0000256" key="2">
    <source>
        <dbReference type="SAM" id="Phobius"/>
    </source>
</evidence>
<dbReference type="Proteomes" id="UP001141806">
    <property type="component" value="Unassembled WGS sequence"/>
</dbReference>
<keyword evidence="2" id="KW-1133">Transmembrane helix</keyword>
<evidence type="ECO:0000256" key="1">
    <source>
        <dbReference type="SAM" id="MobiDB-lite"/>
    </source>
</evidence>
<dbReference type="EMBL" id="JAMYWD010000005">
    <property type="protein sequence ID" value="KAJ4969940.1"/>
    <property type="molecule type" value="Genomic_DNA"/>
</dbReference>
<dbReference type="AlphaFoldDB" id="A0A9Q0QS26"/>